<comment type="caution">
    <text evidence="1">The sequence shown here is derived from an EMBL/GenBank/DDBJ whole genome shotgun (WGS) entry which is preliminary data.</text>
</comment>
<evidence type="ECO:0008006" key="3">
    <source>
        <dbReference type="Google" id="ProtNLM"/>
    </source>
</evidence>
<protein>
    <recommendedName>
        <fullName evidence="3">Sporulation protein Cse60</fullName>
    </recommendedName>
</protein>
<gene>
    <name evidence="1" type="ORF">D3P09_03515</name>
</gene>
<dbReference type="RefSeq" id="WP_120107245.1">
    <property type="nucleotide sequence ID" value="NZ_QXQB01000001.1"/>
</dbReference>
<keyword evidence="2" id="KW-1185">Reference proteome</keyword>
<dbReference type="AlphaFoldDB" id="A0A3A6PIL0"/>
<name>A0A3A6PIL0_9BACL</name>
<accession>A0A3A6PIL0</accession>
<proteinExistence type="predicted"/>
<sequence>MKTQIKLFAGIMHPELTAKVNSFLAEIPSENIVDIKGWSTGNPEGSNNSNNYDTILVIYKTE</sequence>
<dbReference type="Proteomes" id="UP000267798">
    <property type="component" value="Unassembled WGS sequence"/>
</dbReference>
<reference evidence="1 2" key="1">
    <citation type="submission" date="2018-09" db="EMBL/GenBank/DDBJ databases">
        <title>Paenibacillus aracenensis nov. sp. isolated from a cave in southern Spain.</title>
        <authorList>
            <person name="Jurado V."/>
            <person name="Gutierrez-Patricio S."/>
            <person name="Gonzalez-Pimentel J.L."/>
            <person name="Miller A.Z."/>
            <person name="Laiz L."/>
            <person name="Saiz-Jimenez C."/>
        </authorList>
    </citation>
    <scope>NUCLEOTIDE SEQUENCE [LARGE SCALE GENOMIC DNA]</scope>
    <source>
        <strain evidence="1 2">JCM 19203</strain>
    </source>
</reference>
<evidence type="ECO:0000313" key="1">
    <source>
        <dbReference type="EMBL" id="RJX41087.1"/>
    </source>
</evidence>
<dbReference type="OrthoDB" id="2626752at2"/>
<evidence type="ECO:0000313" key="2">
    <source>
        <dbReference type="Proteomes" id="UP000267798"/>
    </source>
</evidence>
<dbReference type="EMBL" id="QXQB01000001">
    <property type="protein sequence ID" value="RJX41087.1"/>
    <property type="molecule type" value="Genomic_DNA"/>
</dbReference>
<organism evidence="1 2">
    <name type="scientific">Paenibacillus pinisoli</name>
    <dbReference type="NCBI Taxonomy" id="1276110"/>
    <lineage>
        <taxon>Bacteria</taxon>
        <taxon>Bacillati</taxon>
        <taxon>Bacillota</taxon>
        <taxon>Bacilli</taxon>
        <taxon>Bacillales</taxon>
        <taxon>Paenibacillaceae</taxon>
        <taxon>Paenibacillus</taxon>
    </lineage>
</organism>